<evidence type="ECO:0000313" key="3">
    <source>
        <dbReference type="Proteomes" id="UP001151760"/>
    </source>
</evidence>
<evidence type="ECO:0000259" key="1">
    <source>
        <dbReference type="Pfam" id="PF13976"/>
    </source>
</evidence>
<gene>
    <name evidence="2" type="ORF">Tco_0728031</name>
</gene>
<name>A0ABQ4YKK3_9ASTR</name>
<proteinExistence type="predicted"/>
<evidence type="ECO:0000313" key="2">
    <source>
        <dbReference type="EMBL" id="GJS78150.1"/>
    </source>
</evidence>
<accession>A0ABQ4YKK3</accession>
<feature type="domain" description="GAG-pre-integrase" evidence="1">
    <location>
        <begin position="95"/>
        <end position="152"/>
    </location>
</feature>
<dbReference type="EMBL" id="BQNB010010503">
    <property type="protein sequence ID" value="GJS78150.1"/>
    <property type="molecule type" value="Genomic_DNA"/>
</dbReference>
<dbReference type="Proteomes" id="UP001151760">
    <property type="component" value="Unassembled WGS sequence"/>
</dbReference>
<organism evidence="2 3">
    <name type="scientific">Tanacetum coccineum</name>
    <dbReference type="NCBI Taxonomy" id="301880"/>
    <lineage>
        <taxon>Eukaryota</taxon>
        <taxon>Viridiplantae</taxon>
        <taxon>Streptophyta</taxon>
        <taxon>Embryophyta</taxon>
        <taxon>Tracheophyta</taxon>
        <taxon>Spermatophyta</taxon>
        <taxon>Magnoliopsida</taxon>
        <taxon>eudicotyledons</taxon>
        <taxon>Gunneridae</taxon>
        <taxon>Pentapetalae</taxon>
        <taxon>asterids</taxon>
        <taxon>campanulids</taxon>
        <taxon>Asterales</taxon>
        <taxon>Asteraceae</taxon>
        <taxon>Asteroideae</taxon>
        <taxon>Anthemideae</taxon>
        <taxon>Anthemidinae</taxon>
        <taxon>Tanacetum</taxon>
    </lineage>
</organism>
<reference evidence="2" key="1">
    <citation type="journal article" date="2022" name="Int. J. Mol. Sci.">
        <title>Draft Genome of Tanacetum Coccineum: Genomic Comparison of Closely Related Tanacetum-Family Plants.</title>
        <authorList>
            <person name="Yamashiro T."/>
            <person name="Shiraishi A."/>
            <person name="Nakayama K."/>
            <person name="Satake H."/>
        </authorList>
    </citation>
    <scope>NUCLEOTIDE SEQUENCE</scope>
</reference>
<dbReference type="Gene3D" id="3.90.25.10">
    <property type="entry name" value="UDP-galactose 4-epimerase, domain 1"/>
    <property type="match status" value="1"/>
</dbReference>
<dbReference type="Pfam" id="PF13976">
    <property type="entry name" value="gag_pre-integrs"/>
    <property type="match status" value="1"/>
</dbReference>
<reference evidence="2" key="2">
    <citation type="submission" date="2022-01" db="EMBL/GenBank/DDBJ databases">
        <authorList>
            <person name="Yamashiro T."/>
            <person name="Shiraishi A."/>
            <person name="Satake H."/>
            <person name="Nakayama K."/>
        </authorList>
    </citation>
    <scope>NUCLEOTIDE SEQUENCE</scope>
</reference>
<keyword evidence="3" id="KW-1185">Reference proteome</keyword>
<protein>
    <submittedName>
        <fullName evidence="2">Retrovirus-related pol polyprotein from transposon TNT 1-94</fullName>
    </submittedName>
</protein>
<sequence length="257" mass="29525">MMGNPKLYYNFVEEIYVTVPLEMIGCLQPILSYGYLVQRNITIKRVFCVEWLNHNLFLVGQFCDADLEVAFRKSTCHIRDLNGNDPFTGSLGTDLYTVTLQETTSPNPICLMAKASSSQEWLWHQRLSHLKFDTINLLSTKDIVTGLPKLKIFKIIFVLLMSWGRLKVKLEEQFFVNQLASLVTKAGEKLGIEVQTTFVPNPRVEEEEHYYNAKHTKLIELGLEPFSSKTGRHKTDHAECFLDKDWDEAKNCICLGL</sequence>
<dbReference type="InterPro" id="IPR025724">
    <property type="entry name" value="GAG-pre-integrase_dom"/>
</dbReference>
<comment type="caution">
    <text evidence="2">The sequence shown here is derived from an EMBL/GenBank/DDBJ whole genome shotgun (WGS) entry which is preliminary data.</text>
</comment>